<feature type="transmembrane region" description="Helical" evidence="1">
    <location>
        <begin position="49"/>
        <end position="68"/>
    </location>
</feature>
<dbReference type="RefSeq" id="WP_323326792.1">
    <property type="nucleotide sequence ID" value="NZ_JAYFSI010000002.1"/>
</dbReference>
<reference evidence="2 3" key="1">
    <citation type="submission" date="2023-12" db="EMBL/GenBank/DDBJ databases">
        <title>Amycolatopsis sp. V23-08.</title>
        <authorList>
            <person name="Somphong A."/>
        </authorList>
    </citation>
    <scope>NUCLEOTIDE SEQUENCE [LARGE SCALE GENOMIC DNA]</scope>
    <source>
        <strain evidence="2 3">V23-08</strain>
    </source>
</reference>
<dbReference type="EMBL" id="JAYFSI010000002">
    <property type="protein sequence ID" value="MEA5360551.1"/>
    <property type="molecule type" value="Genomic_DNA"/>
</dbReference>
<feature type="transmembrane region" description="Helical" evidence="1">
    <location>
        <begin position="80"/>
        <end position="102"/>
    </location>
</feature>
<keyword evidence="1" id="KW-1133">Transmembrane helix</keyword>
<gene>
    <name evidence="2" type="ORF">VA596_13470</name>
</gene>
<comment type="caution">
    <text evidence="2">The sequence shown here is derived from an EMBL/GenBank/DDBJ whole genome shotgun (WGS) entry which is preliminary data.</text>
</comment>
<keyword evidence="1" id="KW-0472">Membrane</keyword>
<protein>
    <recommendedName>
        <fullName evidence="4">Integral membrane protein</fullName>
    </recommendedName>
</protein>
<accession>A0ABU5R2W5</accession>
<keyword evidence="1" id="KW-0812">Transmembrane</keyword>
<evidence type="ECO:0000313" key="3">
    <source>
        <dbReference type="Proteomes" id="UP001304298"/>
    </source>
</evidence>
<feature type="transmembrane region" description="Helical" evidence="1">
    <location>
        <begin position="7"/>
        <end position="29"/>
    </location>
</feature>
<evidence type="ECO:0008006" key="4">
    <source>
        <dbReference type="Google" id="ProtNLM"/>
    </source>
</evidence>
<proteinExistence type="predicted"/>
<sequence>MRKPAVTAIYAGLALTVVATIVPFTTRLLADHVRAGYPAYGPAQVDSAVTTYLVLLSVVGALGVAAWLGTAWAVKAGKRWARAATAALFVLGTGIGLTGLLITDTSGDPGLPPALAWTGLAPCLAALVAVVLLGRRRPA</sequence>
<dbReference type="Proteomes" id="UP001304298">
    <property type="component" value="Unassembled WGS sequence"/>
</dbReference>
<keyword evidence="3" id="KW-1185">Reference proteome</keyword>
<evidence type="ECO:0000313" key="2">
    <source>
        <dbReference type="EMBL" id="MEA5360551.1"/>
    </source>
</evidence>
<name>A0ABU5R2W5_9PSEU</name>
<organism evidence="2 3">
    <name type="scientific">Amycolatopsis heterodermiae</name>
    <dbReference type="NCBI Taxonomy" id="3110235"/>
    <lineage>
        <taxon>Bacteria</taxon>
        <taxon>Bacillati</taxon>
        <taxon>Actinomycetota</taxon>
        <taxon>Actinomycetes</taxon>
        <taxon>Pseudonocardiales</taxon>
        <taxon>Pseudonocardiaceae</taxon>
        <taxon>Amycolatopsis</taxon>
    </lineage>
</organism>
<feature type="transmembrane region" description="Helical" evidence="1">
    <location>
        <begin position="114"/>
        <end position="134"/>
    </location>
</feature>
<evidence type="ECO:0000256" key="1">
    <source>
        <dbReference type="SAM" id="Phobius"/>
    </source>
</evidence>